<dbReference type="EMBL" id="MU006291">
    <property type="protein sequence ID" value="KAF2855219.1"/>
    <property type="molecule type" value="Genomic_DNA"/>
</dbReference>
<accession>A0A6A7BL94</accession>
<evidence type="ECO:0000256" key="1">
    <source>
        <dbReference type="SAM" id="MobiDB-lite"/>
    </source>
</evidence>
<feature type="compositionally biased region" description="Polar residues" evidence="1">
    <location>
        <begin position="92"/>
        <end position="107"/>
    </location>
</feature>
<organism evidence="2 3">
    <name type="scientific">Plenodomus tracheiphilus IPT5</name>
    <dbReference type="NCBI Taxonomy" id="1408161"/>
    <lineage>
        <taxon>Eukaryota</taxon>
        <taxon>Fungi</taxon>
        <taxon>Dikarya</taxon>
        <taxon>Ascomycota</taxon>
        <taxon>Pezizomycotina</taxon>
        <taxon>Dothideomycetes</taxon>
        <taxon>Pleosporomycetidae</taxon>
        <taxon>Pleosporales</taxon>
        <taxon>Pleosporineae</taxon>
        <taxon>Leptosphaeriaceae</taxon>
        <taxon>Plenodomus</taxon>
    </lineage>
</organism>
<dbReference type="OrthoDB" id="3770985at2759"/>
<keyword evidence="3" id="KW-1185">Reference proteome</keyword>
<evidence type="ECO:0000313" key="2">
    <source>
        <dbReference type="EMBL" id="KAF2855219.1"/>
    </source>
</evidence>
<dbReference type="Proteomes" id="UP000799423">
    <property type="component" value="Unassembled WGS sequence"/>
</dbReference>
<dbReference type="AlphaFoldDB" id="A0A6A7BL94"/>
<sequence>MLFSNPQALAVLEGSAEQPTRESGDTFAYSNDSTLVGFVAVPVSTGQQSSRQPQGSVYIIDGEQPSSFQGQNAILIKEIEEMMSVHNEAGDGQSSDFGSNNHDNNPNDSVDTLILRGRLEAMGSTFSDAGELLTYGNPLSQPDFQDMILHLGPLYDTEWVLSVGGPPPNAASHMWPDLRVLKKVLLNEGTLFNTEHARLTSGDSNPKMLRLGEVYDCLHSQWLEFMGAILLNENDKELTNTLTQGHGADDSDAEVTVDDVAAKVPIQYSEYMERNGIDAGSEVLQNLGWRFSDDDTSVPGWCEAQPLLCNSTDNGRGIQQCTDATGFSVVDMNVHPALRGVSNHEVAIIPTVGLSSCRPVTLNEEEAITIHDALSQDIHHESPEIGLTTFVPVAELPKVRMGTVARDAKKNGRVLTWFGKALIKGGRKAMPHF</sequence>
<proteinExistence type="predicted"/>
<gene>
    <name evidence="2" type="ORF">T440DRAFT_539390</name>
</gene>
<reference evidence="2" key="1">
    <citation type="submission" date="2020-01" db="EMBL/GenBank/DDBJ databases">
        <authorList>
            <consortium name="DOE Joint Genome Institute"/>
            <person name="Haridas S."/>
            <person name="Albert R."/>
            <person name="Binder M."/>
            <person name="Bloem J."/>
            <person name="Labutti K."/>
            <person name="Salamov A."/>
            <person name="Andreopoulos B."/>
            <person name="Baker S.E."/>
            <person name="Barry K."/>
            <person name="Bills G."/>
            <person name="Bluhm B.H."/>
            <person name="Cannon C."/>
            <person name="Castanera R."/>
            <person name="Culley D.E."/>
            <person name="Daum C."/>
            <person name="Ezra D."/>
            <person name="Gonzalez J.B."/>
            <person name="Henrissat B."/>
            <person name="Kuo A."/>
            <person name="Liang C."/>
            <person name="Lipzen A."/>
            <person name="Lutzoni F."/>
            <person name="Magnuson J."/>
            <person name="Mondo S."/>
            <person name="Nolan M."/>
            <person name="Ohm R."/>
            <person name="Pangilinan J."/>
            <person name="Park H.-J."/>
            <person name="Ramirez L."/>
            <person name="Alfaro M."/>
            <person name="Sun H."/>
            <person name="Tritt A."/>
            <person name="Yoshinaga Y."/>
            <person name="Zwiers L.-H."/>
            <person name="Turgeon B.G."/>
            <person name="Goodwin S.B."/>
            <person name="Spatafora J.W."/>
            <person name="Crous P.W."/>
            <person name="Grigoriev I.V."/>
        </authorList>
    </citation>
    <scope>NUCLEOTIDE SEQUENCE</scope>
    <source>
        <strain evidence="2">IPT5</strain>
    </source>
</reference>
<name>A0A6A7BL94_9PLEO</name>
<evidence type="ECO:0000313" key="3">
    <source>
        <dbReference type="Proteomes" id="UP000799423"/>
    </source>
</evidence>
<feature type="region of interest" description="Disordered" evidence="1">
    <location>
        <begin position="88"/>
        <end position="107"/>
    </location>
</feature>
<protein>
    <submittedName>
        <fullName evidence="2">Uncharacterized protein</fullName>
    </submittedName>
</protein>